<dbReference type="GO" id="GO:0016020">
    <property type="term" value="C:membrane"/>
    <property type="evidence" value="ECO:0007669"/>
    <property type="project" value="InterPro"/>
</dbReference>
<dbReference type="Gene3D" id="1.25.40.10">
    <property type="entry name" value="Tetratricopeptide repeat domain"/>
    <property type="match status" value="2"/>
</dbReference>
<keyword evidence="8" id="KW-0902">Two-component regulatory system</keyword>
<evidence type="ECO:0000256" key="8">
    <source>
        <dbReference type="ARBA" id="ARBA00023012"/>
    </source>
</evidence>
<evidence type="ECO:0000256" key="9">
    <source>
        <dbReference type="SAM" id="Phobius"/>
    </source>
</evidence>
<comment type="catalytic activity">
    <reaction evidence="1">
        <text>ATP + protein L-histidine = ADP + protein N-phospho-L-histidine.</text>
        <dbReference type="EC" id="2.7.13.3"/>
    </reaction>
</comment>
<dbReference type="GO" id="GO:0005524">
    <property type="term" value="F:ATP binding"/>
    <property type="evidence" value="ECO:0007669"/>
    <property type="project" value="UniProtKB-KW"/>
</dbReference>
<evidence type="ECO:0000259" key="10">
    <source>
        <dbReference type="Pfam" id="PF07730"/>
    </source>
</evidence>
<sequence>MHRLLTRAKKEGAKARNWLRLAGGLASLLLGSGAAWAQGPPLPLARVAVMRDSISRLLATDLRPDTLRVSRLNTLAFALRTNEAPLAQRLARQALALAQQLNFKRGLVEAHFNLGYNYRVRSQYDSAIYHSRQALAWAIRTRNRYTQTRAYYNLARIYLEQGDYAAALGPSLDGLALARTLHSPRVALFQLVLAGRIELVLGEYAAARSYVAEARHLVPAAHDLLGNGYVYQALGDISCQQGQWLAAHRYYTQTVANYRLVYNARGLLPIEINLADMTDRLGNHRAARRAATGLLQRARTTGTPEQVAQAALVLARTWLPAQPDSAHRYATLSLRAARPHHLRPEARDAAQVLARASDQLGQSHTAYRYQVLAGAYADSLSGEDARRRLAAVQARAVRSRAQMQLDLLRQQVRVRSQQQELERLRHRQLVAGLAALGGVALAVGIALLRSYRRAAARRLLALRTRIAADLHDEVGGMLTQIIMQSTLVRDGTLASTQQQAYLDQVVEASRRAARQLRDAVWSIDARHDSMDSLLQRLRDYAHETLPPTGLDLEFAIEAKTERLAVPLATRQALYAIYQEALHNVVKHAHARRVWVRVALVSTQLELEVRDDGPTPLRPRPGGQGLRNMHMRAAAVGGTLQLTPATPGPGACLLARLPV</sequence>
<keyword evidence="4" id="KW-0808">Transferase</keyword>
<dbReference type="Gene3D" id="1.20.5.1930">
    <property type="match status" value="1"/>
</dbReference>
<evidence type="ECO:0000256" key="3">
    <source>
        <dbReference type="ARBA" id="ARBA00022553"/>
    </source>
</evidence>
<keyword evidence="12" id="KW-1185">Reference proteome</keyword>
<evidence type="ECO:0000256" key="4">
    <source>
        <dbReference type="ARBA" id="ARBA00022679"/>
    </source>
</evidence>
<dbReference type="AlphaFoldDB" id="A0A7K1TH18"/>
<protein>
    <recommendedName>
        <fullName evidence="2">histidine kinase</fullName>
        <ecNumber evidence="2">2.7.13.3</ecNumber>
    </recommendedName>
</protein>
<dbReference type="SUPFAM" id="SSF48452">
    <property type="entry name" value="TPR-like"/>
    <property type="match status" value="2"/>
</dbReference>
<keyword evidence="5" id="KW-0547">Nucleotide-binding</keyword>
<dbReference type="InterPro" id="IPR050482">
    <property type="entry name" value="Sensor_HK_TwoCompSys"/>
</dbReference>
<dbReference type="PANTHER" id="PTHR24421">
    <property type="entry name" value="NITRATE/NITRITE SENSOR PROTEIN NARX-RELATED"/>
    <property type="match status" value="1"/>
</dbReference>
<feature type="domain" description="Signal transduction histidine kinase subgroup 3 dimerisation and phosphoacceptor" evidence="10">
    <location>
        <begin position="463"/>
        <end position="523"/>
    </location>
</feature>
<feature type="transmembrane region" description="Helical" evidence="9">
    <location>
        <begin position="429"/>
        <end position="448"/>
    </location>
</feature>
<evidence type="ECO:0000256" key="2">
    <source>
        <dbReference type="ARBA" id="ARBA00012438"/>
    </source>
</evidence>
<keyword evidence="9" id="KW-1133">Transmembrane helix</keyword>
<dbReference type="InterPro" id="IPR036890">
    <property type="entry name" value="HATPase_C_sf"/>
</dbReference>
<gene>
    <name evidence="11" type="ORF">GO988_14135</name>
</gene>
<evidence type="ECO:0000313" key="11">
    <source>
        <dbReference type="EMBL" id="MVN77471.1"/>
    </source>
</evidence>
<dbReference type="RefSeq" id="WP_157566532.1">
    <property type="nucleotide sequence ID" value="NZ_WQKZ01000003.1"/>
</dbReference>
<dbReference type="Pfam" id="PF07730">
    <property type="entry name" value="HisKA_3"/>
    <property type="match status" value="1"/>
</dbReference>
<dbReference type="Gene3D" id="3.30.565.10">
    <property type="entry name" value="Histidine kinase-like ATPase, C-terminal domain"/>
    <property type="match status" value="1"/>
</dbReference>
<dbReference type="GO" id="GO:0046983">
    <property type="term" value="F:protein dimerization activity"/>
    <property type="evidence" value="ECO:0007669"/>
    <property type="project" value="InterPro"/>
</dbReference>
<dbReference type="GO" id="GO:0000155">
    <property type="term" value="F:phosphorelay sensor kinase activity"/>
    <property type="evidence" value="ECO:0007669"/>
    <property type="project" value="InterPro"/>
</dbReference>
<dbReference type="Proteomes" id="UP000441336">
    <property type="component" value="Unassembled WGS sequence"/>
</dbReference>
<dbReference type="PANTHER" id="PTHR24421:SF10">
    <property type="entry name" value="NITRATE_NITRITE SENSOR PROTEIN NARQ"/>
    <property type="match status" value="1"/>
</dbReference>
<proteinExistence type="predicted"/>
<evidence type="ECO:0000256" key="7">
    <source>
        <dbReference type="ARBA" id="ARBA00022840"/>
    </source>
</evidence>
<dbReference type="EC" id="2.7.13.3" evidence="2"/>
<dbReference type="CDD" id="cd16917">
    <property type="entry name" value="HATPase_UhpB-NarQ-NarX-like"/>
    <property type="match status" value="1"/>
</dbReference>
<dbReference type="InterPro" id="IPR011712">
    <property type="entry name" value="Sig_transdc_His_kin_sub3_dim/P"/>
</dbReference>
<reference evidence="11 12" key="1">
    <citation type="submission" date="2019-12" db="EMBL/GenBank/DDBJ databases">
        <title>Hymenobacter sp. HMF4947 Genome sequencing and assembly.</title>
        <authorList>
            <person name="Kang H."/>
            <person name="Cha I."/>
            <person name="Kim H."/>
            <person name="Joh K."/>
        </authorList>
    </citation>
    <scope>NUCLEOTIDE SEQUENCE [LARGE SCALE GENOMIC DNA]</scope>
    <source>
        <strain evidence="11 12">HMF4947</strain>
    </source>
</reference>
<keyword evidence="9" id="KW-0812">Transmembrane</keyword>
<name>A0A7K1TH18_9BACT</name>
<dbReference type="EMBL" id="WQKZ01000003">
    <property type="protein sequence ID" value="MVN77471.1"/>
    <property type="molecule type" value="Genomic_DNA"/>
</dbReference>
<organism evidence="11 12">
    <name type="scientific">Hymenobacter ginkgonis</name>
    <dbReference type="NCBI Taxonomy" id="2682976"/>
    <lineage>
        <taxon>Bacteria</taxon>
        <taxon>Pseudomonadati</taxon>
        <taxon>Bacteroidota</taxon>
        <taxon>Cytophagia</taxon>
        <taxon>Cytophagales</taxon>
        <taxon>Hymenobacteraceae</taxon>
        <taxon>Hymenobacter</taxon>
    </lineage>
</organism>
<dbReference type="Pfam" id="PF13424">
    <property type="entry name" value="TPR_12"/>
    <property type="match status" value="1"/>
</dbReference>
<dbReference type="SUPFAM" id="SSF55874">
    <property type="entry name" value="ATPase domain of HSP90 chaperone/DNA topoisomerase II/histidine kinase"/>
    <property type="match status" value="1"/>
</dbReference>
<dbReference type="InterPro" id="IPR011990">
    <property type="entry name" value="TPR-like_helical_dom_sf"/>
</dbReference>
<evidence type="ECO:0000256" key="1">
    <source>
        <dbReference type="ARBA" id="ARBA00000085"/>
    </source>
</evidence>
<keyword evidence="9" id="KW-0472">Membrane</keyword>
<keyword evidence="7" id="KW-0067">ATP-binding</keyword>
<keyword evidence="6" id="KW-0418">Kinase</keyword>
<evidence type="ECO:0000256" key="6">
    <source>
        <dbReference type="ARBA" id="ARBA00022777"/>
    </source>
</evidence>
<accession>A0A7K1TH18</accession>
<evidence type="ECO:0000256" key="5">
    <source>
        <dbReference type="ARBA" id="ARBA00022741"/>
    </source>
</evidence>
<evidence type="ECO:0000313" key="12">
    <source>
        <dbReference type="Proteomes" id="UP000441336"/>
    </source>
</evidence>
<comment type="caution">
    <text evidence="11">The sequence shown here is derived from an EMBL/GenBank/DDBJ whole genome shotgun (WGS) entry which is preliminary data.</text>
</comment>
<keyword evidence="3" id="KW-0597">Phosphoprotein</keyword>